<comment type="similarity">
    <text evidence="2">Belongs to the bacterial solute-binding protein 2 family.</text>
</comment>
<dbReference type="EMBL" id="CXWC01000010">
    <property type="protein sequence ID" value="CTQ71066.1"/>
    <property type="molecule type" value="Genomic_DNA"/>
</dbReference>
<dbReference type="GO" id="GO:0030313">
    <property type="term" value="C:cell envelope"/>
    <property type="evidence" value="ECO:0007669"/>
    <property type="project" value="UniProtKB-SubCell"/>
</dbReference>
<evidence type="ECO:0000256" key="4">
    <source>
        <dbReference type="SAM" id="SignalP"/>
    </source>
</evidence>
<comment type="subcellular location">
    <subcellularLocation>
        <location evidence="1">Cell envelope</location>
    </subcellularLocation>
</comment>
<feature type="chain" id="PRO_5009787972" evidence="4">
    <location>
        <begin position="21"/>
        <end position="364"/>
    </location>
</feature>
<dbReference type="Gene3D" id="3.40.50.2300">
    <property type="match status" value="2"/>
</dbReference>
<dbReference type="CDD" id="cd06324">
    <property type="entry name" value="PBP1_ABC_sugar_binding-like"/>
    <property type="match status" value="1"/>
</dbReference>
<dbReference type="Pfam" id="PF13407">
    <property type="entry name" value="Peripla_BP_4"/>
    <property type="match status" value="1"/>
</dbReference>
<gene>
    <name evidence="6" type="ORF">LA5096_02769</name>
</gene>
<dbReference type="AlphaFoldDB" id="A0A0M7A9H8"/>
<reference evidence="7" key="1">
    <citation type="submission" date="2015-07" db="EMBL/GenBank/DDBJ databases">
        <authorList>
            <person name="Rodrigo-Torres Lidia"/>
            <person name="Arahal R.David."/>
        </authorList>
    </citation>
    <scope>NUCLEOTIDE SEQUENCE [LARGE SCALE GENOMIC DNA]</scope>
    <source>
        <strain evidence="7">CECT 5096</strain>
    </source>
</reference>
<evidence type="ECO:0000313" key="7">
    <source>
        <dbReference type="Proteomes" id="UP000049983"/>
    </source>
</evidence>
<evidence type="ECO:0000256" key="3">
    <source>
        <dbReference type="ARBA" id="ARBA00022729"/>
    </source>
</evidence>
<evidence type="ECO:0000313" key="6">
    <source>
        <dbReference type="EMBL" id="CTQ71066.1"/>
    </source>
</evidence>
<evidence type="ECO:0000259" key="5">
    <source>
        <dbReference type="Pfam" id="PF13407"/>
    </source>
</evidence>
<feature type="domain" description="Periplasmic binding protein" evidence="5">
    <location>
        <begin position="26"/>
        <end position="291"/>
    </location>
</feature>
<dbReference type="GO" id="GO:0030246">
    <property type="term" value="F:carbohydrate binding"/>
    <property type="evidence" value="ECO:0007669"/>
    <property type="project" value="UniProtKB-ARBA"/>
</dbReference>
<proteinExistence type="inferred from homology"/>
<feature type="signal peptide" evidence="4">
    <location>
        <begin position="1"/>
        <end position="20"/>
    </location>
</feature>
<dbReference type="SUPFAM" id="SSF53822">
    <property type="entry name" value="Periplasmic binding protein-like I"/>
    <property type="match status" value="1"/>
</dbReference>
<dbReference type="InterPro" id="IPR025997">
    <property type="entry name" value="SBP_2_dom"/>
</dbReference>
<dbReference type="InterPro" id="IPR028082">
    <property type="entry name" value="Peripla_BP_I"/>
</dbReference>
<evidence type="ECO:0000256" key="2">
    <source>
        <dbReference type="ARBA" id="ARBA00007639"/>
    </source>
</evidence>
<keyword evidence="3 4" id="KW-0732">Signal</keyword>
<dbReference type="Proteomes" id="UP000049983">
    <property type="component" value="Unassembled WGS sequence"/>
</dbReference>
<dbReference type="RefSeq" id="WP_082442650.1">
    <property type="nucleotide sequence ID" value="NZ_CXWA01000001.1"/>
</dbReference>
<dbReference type="PANTHER" id="PTHR46847">
    <property type="entry name" value="D-ALLOSE-BINDING PERIPLASMIC PROTEIN-RELATED"/>
    <property type="match status" value="1"/>
</dbReference>
<name>A0A0M7A9H8_9HYPH</name>
<sequence>MVVRFLLFMVFWIFTSVAYAADFRVTFINPGGSSGFWGEVSKTMSAAAADLNIDLEILNADRQPYGMEERLQLRLEQGNLPDYFILVNEYQAAARLVQLLDGKPSKVLFLLNNLTRKQKAILELRNIDLRKIIASVVPDNETAGYEMAFSLFENERLLHPDRKKIRLLALTGDTSTPAGLLRETGMQRAVADNSDVDLIHAIPVNWNEETAYARARDVLARTPVDIVWSANDAIAFGARKAVEETGLKAGADVLFAGLNWSKRAMDAIQRREMTMSHGGHFFAGAWAIVMLRDHFYRISAGEVYVDVRFKMSPITADNVALYLENLGDGNWDKIDFSRFCKTRNGRSNYDFSATAILEAAASTQ</sequence>
<evidence type="ECO:0000256" key="1">
    <source>
        <dbReference type="ARBA" id="ARBA00004196"/>
    </source>
</evidence>
<dbReference type="GeneID" id="97670138"/>
<dbReference type="PANTHER" id="PTHR46847:SF2">
    <property type="entry name" value="ABC TRANSPORTER SUGAR-BINDING PROTEIN"/>
    <property type="match status" value="1"/>
</dbReference>
<keyword evidence="7" id="KW-1185">Reference proteome</keyword>
<dbReference type="OrthoDB" id="9773673at2"/>
<protein>
    <submittedName>
        <fullName evidence="6">D-allose transporter subunit</fullName>
    </submittedName>
</protein>
<dbReference type="STRING" id="311410.LA5095_01514"/>
<accession>A0A0M7A9H8</accession>
<organism evidence="6 7">
    <name type="scientific">Roseibium album</name>
    <dbReference type="NCBI Taxonomy" id="311410"/>
    <lineage>
        <taxon>Bacteria</taxon>
        <taxon>Pseudomonadati</taxon>
        <taxon>Pseudomonadota</taxon>
        <taxon>Alphaproteobacteria</taxon>
        <taxon>Hyphomicrobiales</taxon>
        <taxon>Stappiaceae</taxon>
        <taxon>Roseibium</taxon>
    </lineage>
</organism>